<dbReference type="RefSeq" id="WP_379091061.1">
    <property type="nucleotide sequence ID" value="NZ_JBHTJO010000002.1"/>
</dbReference>
<gene>
    <name evidence="1" type="ORF">ACFQ2F_13870</name>
</gene>
<comment type="caution">
    <text evidence="1">The sequence shown here is derived from an EMBL/GenBank/DDBJ whole genome shotgun (WGS) entry which is preliminary data.</text>
</comment>
<organism evidence="1 2">
    <name type="scientific">Methyloligella solikamskensis</name>
    <dbReference type="NCBI Taxonomy" id="1177756"/>
    <lineage>
        <taxon>Bacteria</taxon>
        <taxon>Pseudomonadati</taxon>
        <taxon>Pseudomonadota</taxon>
        <taxon>Alphaproteobacteria</taxon>
        <taxon>Hyphomicrobiales</taxon>
        <taxon>Hyphomicrobiaceae</taxon>
        <taxon>Methyloligella</taxon>
    </lineage>
</organism>
<dbReference type="Proteomes" id="UP001597102">
    <property type="component" value="Unassembled WGS sequence"/>
</dbReference>
<name>A0ABW3JFH8_9HYPH</name>
<dbReference type="EMBL" id="JBHTJO010000002">
    <property type="protein sequence ID" value="MFD0988187.1"/>
    <property type="molecule type" value="Genomic_DNA"/>
</dbReference>
<accession>A0ABW3JFH8</accession>
<protein>
    <submittedName>
        <fullName evidence="1">Uncharacterized protein</fullName>
    </submittedName>
</protein>
<reference evidence="2" key="1">
    <citation type="journal article" date="2019" name="Int. J. Syst. Evol. Microbiol.">
        <title>The Global Catalogue of Microorganisms (GCM) 10K type strain sequencing project: providing services to taxonomists for standard genome sequencing and annotation.</title>
        <authorList>
            <consortium name="The Broad Institute Genomics Platform"/>
            <consortium name="The Broad Institute Genome Sequencing Center for Infectious Disease"/>
            <person name="Wu L."/>
            <person name="Ma J."/>
        </authorList>
    </citation>
    <scope>NUCLEOTIDE SEQUENCE [LARGE SCALE GENOMIC DNA]</scope>
    <source>
        <strain evidence="2">CCUG 61697</strain>
    </source>
</reference>
<proteinExistence type="predicted"/>
<sequence>MLAKAGSDISPNTRNEYSRHIDAMKRFVERARHATDPRERSLTLILRSAASGPAKALLTLADEIREAGVMPKIILAKLEPRDELERLAVLMTEIYGGSSKSGAIRWTKNPRLLDAHEQAILGTSQCWSGDAMGRDPSRRNSLSMFADDAPDMVRLAELGFTALWHAAEPVSERRLMAAAARMRDTEAFPPEDEEAIEPGRMEPALANFTFFRH</sequence>
<keyword evidence="2" id="KW-1185">Reference proteome</keyword>
<evidence type="ECO:0000313" key="1">
    <source>
        <dbReference type="EMBL" id="MFD0988187.1"/>
    </source>
</evidence>
<evidence type="ECO:0000313" key="2">
    <source>
        <dbReference type="Proteomes" id="UP001597102"/>
    </source>
</evidence>